<dbReference type="SUPFAM" id="SSF51182">
    <property type="entry name" value="RmlC-like cupins"/>
    <property type="match status" value="1"/>
</dbReference>
<sequence length="175" mass="20097">MQQNYKKSVMSKLETAEAVKKSIHAEQKQFSSKDFHQTFARPTYVKPSHVIHKNVENAGVHNQFSEERKHPVFFVDLPSKNVSMTIGGLLPGQKTHLHRHTYETVLYVLEGKGWTKVEDEIVEWEAGDAVYIPSWAWHQHQNLSDSEPAKYIACENAPQLQNLGVALREEEGRDF</sequence>
<dbReference type="Pfam" id="PF07883">
    <property type="entry name" value="Cupin_2"/>
    <property type="match status" value="1"/>
</dbReference>
<evidence type="ECO:0000313" key="4">
    <source>
        <dbReference type="EMBL" id="GGC49921.1"/>
    </source>
</evidence>
<gene>
    <name evidence="4" type="ORF">GCM10011386_47750</name>
</gene>
<dbReference type="InterPro" id="IPR014710">
    <property type="entry name" value="RmlC-like_jellyroll"/>
</dbReference>
<proteinExistence type="predicted"/>
<dbReference type="InterPro" id="IPR047183">
    <property type="entry name" value="GDO-like"/>
</dbReference>
<comment type="caution">
    <text evidence="4">The sequence shown here is derived from an EMBL/GenBank/DDBJ whole genome shotgun (WGS) entry which is preliminary data.</text>
</comment>
<evidence type="ECO:0000259" key="3">
    <source>
        <dbReference type="Pfam" id="PF07883"/>
    </source>
</evidence>
<dbReference type="InterPro" id="IPR013096">
    <property type="entry name" value="Cupin_2"/>
</dbReference>
<evidence type="ECO:0000313" key="5">
    <source>
        <dbReference type="Proteomes" id="UP000597338"/>
    </source>
</evidence>
<evidence type="ECO:0000256" key="2">
    <source>
        <dbReference type="ARBA" id="ARBA00023002"/>
    </source>
</evidence>
<keyword evidence="5" id="KW-1185">Reference proteome</keyword>
<dbReference type="EMBL" id="BMIK01000036">
    <property type="protein sequence ID" value="GGC49921.1"/>
    <property type="molecule type" value="Genomic_DNA"/>
</dbReference>
<keyword evidence="1" id="KW-0223">Dioxygenase</keyword>
<evidence type="ECO:0000256" key="1">
    <source>
        <dbReference type="ARBA" id="ARBA00022964"/>
    </source>
</evidence>
<dbReference type="Gene3D" id="2.60.120.10">
    <property type="entry name" value="Jelly Rolls"/>
    <property type="match status" value="1"/>
</dbReference>
<accession>A0ABQ1N6P0</accession>
<organism evidence="4 5">
    <name type="scientific">Parapedobacter defluvii</name>
    <dbReference type="NCBI Taxonomy" id="2045106"/>
    <lineage>
        <taxon>Bacteria</taxon>
        <taxon>Pseudomonadati</taxon>
        <taxon>Bacteroidota</taxon>
        <taxon>Sphingobacteriia</taxon>
        <taxon>Sphingobacteriales</taxon>
        <taxon>Sphingobacteriaceae</taxon>
        <taxon>Parapedobacter</taxon>
    </lineage>
</organism>
<dbReference type="InterPro" id="IPR011051">
    <property type="entry name" value="RmlC_Cupin_sf"/>
</dbReference>
<name>A0ABQ1N6P0_9SPHI</name>
<dbReference type="PANTHER" id="PTHR41517">
    <property type="entry name" value="1,2-DIOXYGENASE PROTEIN-RELATED"/>
    <property type="match status" value="1"/>
</dbReference>
<dbReference type="PANTHER" id="PTHR41517:SF1">
    <property type="entry name" value="CUPIN"/>
    <property type="match status" value="1"/>
</dbReference>
<protein>
    <submittedName>
        <fullName evidence="4">Cupin</fullName>
    </submittedName>
</protein>
<keyword evidence="2" id="KW-0560">Oxidoreductase</keyword>
<reference evidence="5" key="1">
    <citation type="journal article" date="2019" name="Int. J. Syst. Evol. Microbiol.">
        <title>The Global Catalogue of Microorganisms (GCM) 10K type strain sequencing project: providing services to taxonomists for standard genome sequencing and annotation.</title>
        <authorList>
            <consortium name="The Broad Institute Genomics Platform"/>
            <consortium name="The Broad Institute Genome Sequencing Center for Infectious Disease"/>
            <person name="Wu L."/>
            <person name="Ma J."/>
        </authorList>
    </citation>
    <scope>NUCLEOTIDE SEQUENCE [LARGE SCALE GENOMIC DNA]</scope>
    <source>
        <strain evidence="5">CGMCC 1.15342</strain>
    </source>
</reference>
<feature type="domain" description="Cupin type-2" evidence="3">
    <location>
        <begin position="89"/>
        <end position="152"/>
    </location>
</feature>
<dbReference type="Proteomes" id="UP000597338">
    <property type="component" value="Unassembled WGS sequence"/>
</dbReference>